<sequence length="135" mass="14112">MNPSKDYICPTDGGPVLAKRSCRFVAAEDVTLGGHPIYTRWPSASVKPKDALKELRLVLVGSYVPISRLLPRLLAPAPFDPLPLAVVPRKLLPTSGRPVTSGGGTIGRDVLVSVPVFLGRAGITGGGGVDISMAE</sequence>
<dbReference type="VEuPathDB" id="VectorBase:AATE010564"/>
<accession>A0A182J3B3</accession>
<protein>
    <submittedName>
        <fullName evidence="1">Uncharacterized protein</fullName>
    </submittedName>
</protein>
<evidence type="ECO:0000313" key="1">
    <source>
        <dbReference type="EnsemblMetazoa" id="AATE010564-PA.1"/>
    </source>
</evidence>
<proteinExistence type="predicted"/>
<name>A0A182J3B3_ANOAO</name>
<dbReference type="EnsemblMetazoa" id="AATE010564-RA">
    <property type="protein sequence ID" value="AATE010564-PA.1"/>
    <property type="gene ID" value="AATE010564"/>
</dbReference>
<organism evidence="1">
    <name type="scientific">Anopheles atroparvus</name>
    <name type="common">European mosquito</name>
    <dbReference type="NCBI Taxonomy" id="41427"/>
    <lineage>
        <taxon>Eukaryota</taxon>
        <taxon>Metazoa</taxon>
        <taxon>Ecdysozoa</taxon>
        <taxon>Arthropoda</taxon>
        <taxon>Hexapoda</taxon>
        <taxon>Insecta</taxon>
        <taxon>Pterygota</taxon>
        <taxon>Neoptera</taxon>
        <taxon>Endopterygota</taxon>
        <taxon>Diptera</taxon>
        <taxon>Nematocera</taxon>
        <taxon>Culicoidea</taxon>
        <taxon>Culicidae</taxon>
        <taxon>Anophelinae</taxon>
        <taxon>Anopheles</taxon>
    </lineage>
</organism>
<dbReference type="AlphaFoldDB" id="A0A182J3B3"/>
<reference evidence="1" key="1">
    <citation type="submission" date="2022-08" db="UniProtKB">
        <authorList>
            <consortium name="EnsemblMetazoa"/>
        </authorList>
    </citation>
    <scope>IDENTIFICATION</scope>
    <source>
        <strain evidence="1">EBRO</strain>
    </source>
</reference>